<evidence type="ECO:0000256" key="4">
    <source>
        <dbReference type="ARBA" id="ARBA00022454"/>
    </source>
</evidence>
<reference evidence="10 11" key="1">
    <citation type="journal article" date="2011" name="PLoS Genet.">
        <title>Finished genome of the fungal wheat pathogen Mycosphaerella graminicola reveals dispensome structure, chromosome plasticity, and stealth pathogenesis.</title>
        <authorList>
            <person name="Goodwin S.B."/>
            <person name="Ben M'barek S."/>
            <person name="Dhillon B."/>
            <person name="Wittenberg A.H.J."/>
            <person name="Crane C.F."/>
            <person name="Hane J.K."/>
            <person name="Foster A.J."/>
            <person name="Van der Lee T.A.J."/>
            <person name="Grimwood J."/>
            <person name="Aerts A."/>
            <person name="Antoniw J."/>
            <person name="Bailey A."/>
            <person name="Bluhm B."/>
            <person name="Bowler J."/>
            <person name="Bristow J."/>
            <person name="van der Burgt A."/>
            <person name="Canto-Canche B."/>
            <person name="Churchill A.C.L."/>
            <person name="Conde-Ferraez L."/>
            <person name="Cools H.J."/>
            <person name="Coutinho P.M."/>
            <person name="Csukai M."/>
            <person name="Dehal P."/>
            <person name="De Wit P."/>
            <person name="Donzelli B."/>
            <person name="van de Geest H.C."/>
            <person name="van Ham R.C.H.J."/>
            <person name="Hammond-Kosack K.E."/>
            <person name="Henrissat B."/>
            <person name="Kilian A."/>
            <person name="Kobayashi A.K."/>
            <person name="Koopmann E."/>
            <person name="Kourmpetis Y."/>
            <person name="Kuzniar A."/>
            <person name="Lindquist E."/>
            <person name="Lombard V."/>
            <person name="Maliepaard C."/>
            <person name="Martins N."/>
            <person name="Mehrabi R."/>
            <person name="Nap J.P.H."/>
            <person name="Ponomarenko A."/>
            <person name="Rudd J.J."/>
            <person name="Salamov A."/>
            <person name="Schmutz J."/>
            <person name="Schouten H.J."/>
            <person name="Shapiro H."/>
            <person name="Stergiopoulos I."/>
            <person name="Torriani S.F.F."/>
            <person name="Tu H."/>
            <person name="de Vries R.P."/>
            <person name="Waalwijk C."/>
            <person name="Ware S.B."/>
            <person name="Wiebenga A."/>
            <person name="Zwiers L.-H."/>
            <person name="Oliver R.P."/>
            <person name="Grigoriev I.V."/>
            <person name="Kema G.H.J."/>
        </authorList>
    </citation>
    <scope>NUCLEOTIDE SEQUENCE [LARGE SCALE GENOMIC DNA]</scope>
    <source>
        <strain evidence="11">CBS 115943 / IPO323</strain>
    </source>
</reference>
<dbReference type="Proteomes" id="UP000008062">
    <property type="component" value="Chromosome 9"/>
</dbReference>
<evidence type="ECO:0000256" key="8">
    <source>
        <dbReference type="RuleBase" id="RU000528"/>
    </source>
</evidence>
<evidence type="ECO:0000256" key="9">
    <source>
        <dbReference type="SAM" id="MobiDB-lite"/>
    </source>
</evidence>
<dbReference type="eggNOG" id="KOG3467">
    <property type="taxonomic scope" value="Eukaryota"/>
</dbReference>
<dbReference type="GeneID" id="13402507"/>
<dbReference type="AlphaFoldDB" id="F9XK86"/>
<dbReference type="SUPFAM" id="SSF47113">
    <property type="entry name" value="Histone-fold"/>
    <property type="match status" value="1"/>
</dbReference>
<keyword evidence="6 8" id="KW-0539">Nucleus</keyword>
<dbReference type="InterPro" id="IPR009072">
    <property type="entry name" value="Histone-fold"/>
</dbReference>
<dbReference type="InParanoid" id="F9XK86"/>
<dbReference type="OrthoDB" id="3919494at2759"/>
<evidence type="ECO:0000256" key="6">
    <source>
        <dbReference type="ARBA" id="ARBA00023242"/>
    </source>
</evidence>
<dbReference type="STRING" id="336722.F9XK86"/>
<dbReference type="GO" id="GO:0000786">
    <property type="term" value="C:nucleosome"/>
    <property type="evidence" value="ECO:0007669"/>
    <property type="project" value="UniProtKB-KW"/>
</dbReference>
<dbReference type="EMBL" id="CM001204">
    <property type="protein sequence ID" value="EGP84370.1"/>
    <property type="molecule type" value="Genomic_DNA"/>
</dbReference>
<gene>
    <name evidence="10" type="primary">HFO2402</name>
    <name evidence="10" type="ORF">MYCGRDRAFT_47646</name>
</gene>
<protein>
    <recommendedName>
        <fullName evidence="8">Histone H4</fullName>
    </recommendedName>
</protein>
<proteinExistence type="inferred from homology"/>
<evidence type="ECO:0000256" key="3">
    <source>
        <dbReference type="ARBA" id="ARBA00006564"/>
    </source>
</evidence>
<dbReference type="Gene3D" id="1.10.20.10">
    <property type="entry name" value="Histone, subunit A"/>
    <property type="match status" value="1"/>
</dbReference>
<evidence type="ECO:0000313" key="11">
    <source>
        <dbReference type="Proteomes" id="UP000008062"/>
    </source>
</evidence>
<evidence type="ECO:0000256" key="5">
    <source>
        <dbReference type="ARBA" id="ARBA00023125"/>
    </source>
</evidence>
<feature type="compositionally biased region" description="Low complexity" evidence="9">
    <location>
        <begin position="18"/>
        <end position="31"/>
    </location>
</feature>
<dbReference type="OMA" id="HIAWHGK"/>
<keyword evidence="4 8" id="KW-0158">Chromosome</keyword>
<organism evidence="10 11">
    <name type="scientific">Zymoseptoria tritici (strain CBS 115943 / IPO323)</name>
    <name type="common">Speckled leaf blotch fungus</name>
    <name type="synonym">Septoria tritici</name>
    <dbReference type="NCBI Taxonomy" id="336722"/>
    <lineage>
        <taxon>Eukaryota</taxon>
        <taxon>Fungi</taxon>
        <taxon>Dikarya</taxon>
        <taxon>Ascomycota</taxon>
        <taxon>Pezizomycotina</taxon>
        <taxon>Dothideomycetes</taxon>
        <taxon>Dothideomycetidae</taxon>
        <taxon>Mycosphaerellales</taxon>
        <taxon>Mycosphaerellaceae</taxon>
        <taxon>Zymoseptoria</taxon>
    </lineage>
</organism>
<dbReference type="GO" id="GO:0005634">
    <property type="term" value="C:nucleus"/>
    <property type="evidence" value="ECO:0007669"/>
    <property type="project" value="UniProtKB-SubCell"/>
</dbReference>
<comment type="subcellular location">
    <subcellularLocation>
        <location evidence="2">Chromosome</location>
    </subcellularLocation>
    <subcellularLocation>
        <location evidence="1">Nucleus</location>
    </subcellularLocation>
</comment>
<keyword evidence="5 8" id="KW-0238">DNA-binding</keyword>
<dbReference type="KEGG" id="ztr:MYCGRDRAFT_47646"/>
<dbReference type="InterPro" id="IPR001951">
    <property type="entry name" value="Histone_H4"/>
</dbReference>
<dbReference type="SMART" id="SM00417">
    <property type="entry name" value="H4"/>
    <property type="match status" value="1"/>
</dbReference>
<dbReference type="GO" id="GO:0030527">
    <property type="term" value="F:structural constituent of chromatin"/>
    <property type="evidence" value="ECO:0007669"/>
    <property type="project" value="InterPro"/>
</dbReference>
<evidence type="ECO:0000256" key="2">
    <source>
        <dbReference type="ARBA" id="ARBA00004286"/>
    </source>
</evidence>
<comment type="similarity">
    <text evidence="3 8">Belongs to the histone H4 family.</text>
</comment>
<dbReference type="CDD" id="cd22912">
    <property type="entry name" value="HFD_H4"/>
    <property type="match status" value="1"/>
</dbReference>
<dbReference type="HOGENOM" id="CLU_109117_0_1_1"/>
<keyword evidence="11" id="KW-1185">Reference proteome</keyword>
<feature type="region of interest" description="Disordered" evidence="9">
    <location>
        <begin position="1"/>
        <end position="52"/>
    </location>
</feature>
<comment type="function">
    <text evidence="8">Core component of nucleosome. Nucleosomes wrap and compact DNA into chromatin, limiting DNA accessibility to the cellular machineries which require DNA as a template. Histones thereby play a central role in transcription regulation, DNA repair, DNA replication and chromosomal stability. DNA accessibility is regulated via a complex set of post-translational modifications of histones, also called histone code, and nucleosome remodeling.</text>
</comment>
<keyword evidence="7 8" id="KW-0544">Nucleosome core</keyword>
<dbReference type="PANTHER" id="PTHR10484">
    <property type="entry name" value="HISTONE H4"/>
    <property type="match status" value="1"/>
</dbReference>
<evidence type="ECO:0000256" key="1">
    <source>
        <dbReference type="ARBA" id="ARBA00004123"/>
    </source>
</evidence>
<comment type="subunit">
    <text evidence="8">The nucleosome is a histone octamer containing two molecules each of H2A, H2B, H3 and H4 assembled in one H3-H4 heterotetramer and two H2A-H2B heterodimers. The octamer wraps approximately 147 bp of DNA.</text>
</comment>
<accession>F9XK86</accession>
<dbReference type="GO" id="GO:0046982">
    <property type="term" value="F:protein heterodimerization activity"/>
    <property type="evidence" value="ECO:0007669"/>
    <property type="project" value="InterPro"/>
</dbReference>
<dbReference type="RefSeq" id="XP_003849394.1">
    <property type="nucleotide sequence ID" value="XM_003849346.1"/>
</dbReference>
<evidence type="ECO:0000256" key="7">
    <source>
        <dbReference type="ARBA" id="ARBA00023269"/>
    </source>
</evidence>
<name>F9XK86_ZYMTI</name>
<sequence length="149" mass="16164">MARYRNSNAIIRSDVPHASSSSAPRPTASSTGGKGKTSFHGGVGSKGLGVTPHKRHRKILRDNIQGVTKGDIRRMARRGGIKRIAGGIYEETRLVLRKRLEVLLKDIAAVVELSGRKTVCVTDVVFVLNRVGNPIYVSLMLRTSSLVSC</sequence>
<dbReference type="GO" id="GO:0003677">
    <property type="term" value="F:DNA binding"/>
    <property type="evidence" value="ECO:0007669"/>
    <property type="project" value="UniProtKB-KW"/>
</dbReference>
<dbReference type="PRINTS" id="PR00623">
    <property type="entry name" value="HISTONEH4"/>
</dbReference>
<feature type="compositionally biased region" description="Polar residues" evidence="9">
    <location>
        <begin position="1"/>
        <end position="10"/>
    </location>
</feature>
<evidence type="ECO:0000313" key="10">
    <source>
        <dbReference type="EMBL" id="EGP84370.1"/>
    </source>
</evidence>